<protein>
    <submittedName>
        <fullName evidence="1">Uncharacterized protein</fullName>
    </submittedName>
</protein>
<dbReference type="Proteomes" id="UP000063063">
    <property type="component" value="Chromosome 30"/>
</dbReference>
<dbReference type="GeneID" id="22577390"/>
<accession>A0A088RX21</accession>
<dbReference type="OrthoDB" id="272049at2759"/>
<dbReference type="RefSeq" id="XP_010701359.1">
    <property type="nucleotide sequence ID" value="XM_010703057.1"/>
</dbReference>
<name>A0A088RX21_LEIPA</name>
<keyword evidence="2" id="KW-1185">Reference proteome</keyword>
<dbReference type="AlphaFoldDB" id="A0A088RX21"/>
<dbReference type="EMBL" id="CP009399">
    <property type="protein sequence ID" value="AIO00559.1"/>
    <property type="molecule type" value="Genomic_DNA"/>
</dbReference>
<evidence type="ECO:0000313" key="2">
    <source>
        <dbReference type="Proteomes" id="UP000063063"/>
    </source>
</evidence>
<organism evidence="1 2">
    <name type="scientific">Leishmania panamensis</name>
    <dbReference type="NCBI Taxonomy" id="5679"/>
    <lineage>
        <taxon>Eukaryota</taxon>
        <taxon>Discoba</taxon>
        <taxon>Euglenozoa</taxon>
        <taxon>Kinetoplastea</taxon>
        <taxon>Metakinetoplastina</taxon>
        <taxon>Trypanosomatida</taxon>
        <taxon>Trypanosomatidae</taxon>
        <taxon>Leishmaniinae</taxon>
        <taxon>Leishmania</taxon>
        <taxon>Leishmania guyanensis species complex</taxon>
    </lineage>
</organism>
<proteinExistence type="predicted"/>
<dbReference type="KEGG" id="lpan:LPMP_303370"/>
<sequence length="234" mass="26223">MKLHLEDAYDELCAEYNTMPLWNFLGSLRNTYVLPDGEVFMDASSVEGDHFCVFVELLRKLLLRPIVFVKPTAVHLGAAASTLSHSTLYKPQERDGHVYYVMPPRLLRIKLRLSRNANNVDVERVCHLIVAQKVLDCVPSSTARDSSTQENGQGTGSLSQLNWPERATIESIDLHSCVFVSLPGGRALRTAARRNVYLQNVFLEGCSVNAAVVVHIARVTRRNREQFRLACALS</sequence>
<gene>
    <name evidence="1" type="ORF">LPMP_303370</name>
</gene>
<dbReference type="VEuPathDB" id="TriTrypDB:LPMP_303370"/>
<reference evidence="1 2" key="1">
    <citation type="journal article" date="2015" name="Sci. Rep.">
        <title>The genome of Leishmania panamensis: insights into genomics of the L. (Viannia) subgenus.</title>
        <authorList>
            <person name="Llanes A."/>
            <person name="Restrepo C.M."/>
            <person name="Vecchio G.D."/>
            <person name="Anguizola F.J."/>
            <person name="Lleonart R."/>
        </authorList>
    </citation>
    <scope>NUCLEOTIDE SEQUENCE [LARGE SCALE GENOMIC DNA]</scope>
    <source>
        <strain evidence="1 2">MHOM/PA/94/PSC-1</strain>
    </source>
</reference>
<dbReference type="eggNOG" id="ENOG502SIKQ">
    <property type="taxonomic scope" value="Eukaryota"/>
</dbReference>
<evidence type="ECO:0000313" key="1">
    <source>
        <dbReference type="EMBL" id="AIO00559.1"/>
    </source>
</evidence>
<dbReference type="VEuPathDB" id="TriTrypDB:LPAL13_300038600"/>